<dbReference type="InterPro" id="IPR000933">
    <property type="entry name" value="Glyco_hydro_29"/>
</dbReference>
<proteinExistence type="inferred from homology"/>
<keyword evidence="6" id="KW-0326">Glycosidase</keyword>
<evidence type="ECO:0000256" key="4">
    <source>
        <dbReference type="ARBA" id="ARBA00022729"/>
    </source>
</evidence>
<evidence type="ECO:0000259" key="8">
    <source>
        <dbReference type="Pfam" id="PF01120"/>
    </source>
</evidence>
<dbReference type="PRINTS" id="PR00741">
    <property type="entry name" value="GLHYDRLASE29"/>
</dbReference>
<dbReference type="GO" id="GO:0016139">
    <property type="term" value="P:glycoside catabolic process"/>
    <property type="evidence" value="ECO:0007669"/>
    <property type="project" value="TreeGrafter"/>
</dbReference>
<keyword evidence="4 7" id="KW-0732">Signal</keyword>
<dbReference type="SUPFAM" id="SSF51445">
    <property type="entry name" value="(Trans)glycosidases"/>
    <property type="match status" value="1"/>
</dbReference>
<protein>
    <recommendedName>
        <fullName evidence="3">alpha-L-fucosidase</fullName>
        <ecNumber evidence="3">3.2.1.51</ecNumber>
    </recommendedName>
</protein>
<feature type="domain" description="Glycoside hydrolase family 29 N-terminal" evidence="8">
    <location>
        <begin position="136"/>
        <end position="487"/>
    </location>
</feature>
<reference evidence="10" key="1">
    <citation type="journal article" date="2014" name="Proc. Natl. Acad. Sci. U.S.A.">
        <title>Extensive sampling of basidiomycete genomes demonstrates inadequacy of the white-rot/brown-rot paradigm for wood decay fungi.</title>
        <authorList>
            <person name="Riley R."/>
            <person name="Salamov A.A."/>
            <person name="Brown D.W."/>
            <person name="Nagy L.G."/>
            <person name="Floudas D."/>
            <person name="Held B.W."/>
            <person name="Levasseur A."/>
            <person name="Lombard V."/>
            <person name="Morin E."/>
            <person name="Otillar R."/>
            <person name="Lindquist E.A."/>
            <person name="Sun H."/>
            <person name="LaButti K.M."/>
            <person name="Schmutz J."/>
            <person name="Jabbour D."/>
            <person name="Luo H."/>
            <person name="Baker S.E."/>
            <person name="Pisabarro A.G."/>
            <person name="Walton J.D."/>
            <person name="Blanchette R.A."/>
            <person name="Henrissat B."/>
            <person name="Martin F."/>
            <person name="Cullen D."/>
            <person name="Hibbett D.S."/>
            <person name="Grigoriev I.V."/>
        </authorList>
    </citation>
    <scope>NUCLEOTIDE SEQUENCE [LARGE SCALE GENOMIC DNA]</scope>
    <source>
        <strain evidence="10">CBS 339.88</strain>
    </source>
</reference>
<evidence type="ECO:0000256" key="1">
    <source>
        <dbReference type="ARBA" id="ARBA00004071"/>
    </source>
</evidence>
<dbReference type="AlphaFoldDB" id="A0A067TRI2"/>
<dbReference type="PANTHER" id="PTHR10030">
    <property type="entry name" value="ALPHA-L-FUCOSIDASE"/>
    <property type="match status" value="1"/>
</dbReference>
<name>A0A067TRI2_GALM3</name>
<accession>A0A067TRI2</accession>
<dbReference type="Gene3D" id="3.20.20.80">
    <property type="entry name" value="Glycosidases"/>
    <property type="match status" value="1"/>
</dbReference>
<dbReference type="OrthoDB" id="6039950at2759"/>
<dbReference type="STRING" id="685588.A0A067TRI2"/>
<dbReference type="InterPro" id="IPR016286">
    <property type="entry name" value="FUC_metazoa-typ"/>
</dbReference>
<feature type="chain" id="PRO_5025419650" description="alpha-L-fucosidase" evidence="7">
    <location>
        <begin position="24"/>
        <end position="589"/>
    </location>
</feature>
<evidence type="ECO:0000256" key="3">
    <source>
        <dbReference type="ARBA" id="ARBA00012662"/>
    </source>
</evidence>
<gene>
    <name evidence="9" type="ORF">GALMADRAFT_218912</name>
</gene>
<dbReference type="Pfam" id="PF01120">
    <property type="entry name" value="Alpha_L_fucos"/>
    <property type="match status" value="1"/>
</dbReference>
<dbReference type="SMART" id="SM00812">
    <property type="entry name" value="Alpha_L_fucos"/>
    <property type="match status" value="1"/>
</dbReference>
<evidence type="ECO:0000256" key="5">
    <source>
        <dbReference type="ARBA" id="ARBA00022801"/>
    </source>
</evidence>
<evidence type="ECO:0000256" key="7">
    <source>
        <dbReference type="SAM" id="SignalP"/>
    </source>
</evidence>
<dbReference type="EC" id="3.2.1.51" evidence="3"/>
<evidence type="ECO:0000313" key="9">
    <source>
        <dbReference type="EMBL" id="KDR85835.1"/>
    </source>
</evidence>
<comment type="function">
    <text evidence="1">Alpha-L-fucosidase is responsible for hydrolyzing the alpha-1,6-linked fucose joined to the reducing-end N-acetylglucosamine of the carbohydrate moieties of glycoproteins.</text>
</comment>
<dbReference type="HOGENOM" id="CLU_002934_4_1_1"/>
<keyword evidence="5" id="KW-0378">Hydrolase</keyword>
<evidence type="ECO:0000313" key="10">
    <source>
        <dbReference type="Proteomes" id="UP000027222"/>
    </source>
</evidence>
<dbReference type="PANTHER" id="PTHR10030:SF37">
    <property type="entry name" value="ALPHA-L-FUCOSIDASE-RELATED"/>
    <property type="match status" value="1"/>
</dbReference>
<dbReference type="EMBL" id="KL142367">
    <property type="protein sequence ID" value="KDR85835.1"/>
    <property type="molecule type" value="Genomic_DNA"/>
</dbReference>
<organism evidence="9 10">
    <name type="scientific">Galerina marginata (strain CBS 339.88)</name>
    <dbReference type="NCBI Taxonomy" id="685588"/>
    <lineage>
        <taxon>Eukaryota</taxon>
        <taxon>Fungi</taxon>
        <taxon>Dikarya</taxon>
        <taxon>Basidiomycota</taxon>
        <taxon>Agaricomycotina</taxon>
        <taxon>Agaricomycetes</taxon>
        <taxon>Agaricomycetidae</taxon>
        <taxon>Agaricales</taxon>
        <taxon>Agaricineae</taxon>
        <taxon>Strophariaceae</taxon>
        <taxon>Galerina</taxon>
    </lineage>
</organism>
<dbReference type="InterPro" id="IPR017853">
    <property type="entry name" value="GH"/>
</dbReference>
<dbReference type="PROSITE" id="PS51257">
    <property type="entry name" value="PROKAR_LIPOPROTEIN"/>
    <property type="match status" value="1"/>
</dbReference>
<dbReference type="Proteomes" id="UP000027222">
    <property type="component" value="Unassembled WGS sequence"/>
</dbReference>
<dbReference type="GO" id="GO:0004560">
    <property type="term" value="F:alpha-L-fucosidase activity"/>
    <property type="evidence" value="ECO:0007669"/>
    <property type="project" value="UniProtKB-EC"/>
</dbReference>
<feature type="signal peptide" evidence="7">
    <location>
        <begin position="1"/>
        <end position="23"/>
    </location>
</feature>
<dbReference type="InterPro" id="IPR057739">
    <property type="entry name" value="Glyco_hydro_29_N"/>
</dbReference>
<evidence type="ECO:0000256" key="2">
    <source>
        <dbReference type="ARBA" id="ARBA00007951"/>
    </source>
</evidence>
<dbReference type="GO" id="GO:0006004">
    <property type="term" value="P:fucose metabolic process"/>
    <property type="evidence" value="ECO:0007669"/>
    <property type="project" value="InterPro"/>
</dbReference>
<evidence type="ECO:0000256" key="6">
    <source>
        <dbReference type="ARBA" id="ARBA00023295"/>
    </source>
</evidence>
<comment type="similarity">
    <text evidence="2">Belongs to the glycosyl hydrolase 29 family.</text>
</comment>
<sequence length="589" mass="64643">MAPLRNTVLPLLVLLSTGLSCLAAPTLSFTSVRFSQKFELVNGSKAQVVEVTVANTASSQSASTSINTNYTVDLTGAGVKTVTPGVLRRLVAGDQKIVKVLVTGTLSGNTTAEVKDNTGKVALSKGNFPVTPLKSSWKATSSDVAIHESPDWFNDAKFGIFIHWGPYSVPAYGPPKSYAEWYDYDLHTPPLNSSNPTWAHHLANWGPNVVYDDFIPMFTAKNFNPSDWVNLFDEAGAKYFVQVTKHHDGFAIFDTGNTTNRSSVKLGPKRDLLNELFTVAKNEKPNLRRGTYYSLPEWYNPDYKKYGFSEWPGGLATNAFNASKGLEPYTGHVNITDYLTDLQLPHQLTLMNKYDTEIMWCDIGGPNMFPQMASTFFNQAFSQNRQVVVNNRCGASGDFDTPEYTKLGSTQVRKWESNEGMDPFSYGLNDATPASAYKNGTAIVQNLVDIVSKNGNFLLDVGPDATGQIIPAMQAGLLQTGAWLKYGGPCIYGTRYWHKKPQDASGNLRYLQTDNTFCVISLSQPKNNQFAVPDLVPILPGDRIDLLGAPSHSGGLPWTLSGNTLTINVSNADIATVQYAYAFQITYET</sequence>
<keyword evidence="10" id="KW-1185">Reference proteome</keyword>